<dbReference type="RefSeq" id="WP_013703610.1">
    <property type="nucleotide sequence ID" value="NC_015387.1"/>
</dbReference>
<dbReference type="CDD" id="cd04301">
    <property type="entry name" value="NAT_SF"/>
    <property type="match status" value="1"/>
</dbReference>
<organism evidence="2 3">
    <name type="scientific">Marinithermus hydrothermalis (strain DSM 14884 / JCM 11576 / T1)</name>
    <dbReference type="NCBI Taxonomy" id="869210"/>
    <lineage>
        <taxon>Bacteria</taxon>
        <taxon>Thermotogati</taxon>
        <taxon>Deinococcota</taxon>
        <taxon>Deinococci</taxon>
        <taxon>Thermales</taxon>
        <taxon>Thermaceae</taxon>
        <taxon>Marinithermus</taxon>
    </lineage>
</organism>
<dbReference type="PROSITE" id="PS51186">
    <property type="entry name" value="GNAT"/>
    <property type="match status" value="1"/>
</dbReference>
<protein>
    <submittedName>
        <fullName evidence="2">GCN5-related N-acetyltransferase</fullName>
    </submittedName>
</protein>
<dbReference type="InterPro" id="IPR000182">
    <property type="entry name" value="GNAT_dom"/>
</dbReference>
<accession>F2NNX1</accession>
<reference evidence="2 3" key="1">
    <citation type="journal article" date="2012" name="Stand. Genomic Sci.">
        <title>Complete genome sequence of the aerobic, heterotroph Marinithermus hydrothermalis type strain (T1(T)) from a deep-sea hydrothermal vent chimney.</title>
        <authorList>
            <person name="Copeland A."/>
            <person name="Gu W."/>
            <person name="Yasawong M."/>
            <person name="Lapidus A."/>
            <person name="Lucas S."/>
            <person name="Deshpande S."/>
            <person name="Pagani I."/>
            <person name="Tapia R."/>
            <person name="Cheng J.F."/>
            <person name="Goodwin L.A."/>
            <person name="Pitluck S."/>
            <person name="Liolios K."/>
            <person name="Ivanova N."/>
            <person name="Mavromatis K."/>
            <person name="Mikhailova N."/>
            <person name="Pati A."/>
            <person name="Chen A."/>
            <person name="Palaniappan K."/>
            <person name="Land M."/>
            <person name="Pan C."/>
            <person name="Brambilla E.M."/>
            <person name="Rohde M."/>
            <person name="Tindall B.J."/>
            <person name="Sikorski J."/>
            <person name="Goker M."/>
            <person name="Detter J.C."/>
            <person name="Bristow J."/>
            <person name="Eisen J.A."/>
            <person name="Markowitz V."/>
            <person name="Hugenholtz P."/>
            <person name="Kyrpides N.C."/>
            <person name="Klenk H.P."/>
            <person name="Woyke T."/>
        </authorList>
    </citation>
    <scope>NUCLEOTIDE SEQUENCE [LARGE SCALE GENOMIC DNA]</scope>
    <source>
        <strain evidence="3">DSM 14884 / JCM 11576 / T1</strain>
    </source>
</reference>
<dbReference type="Proteomes" id="UP000007030">
    <property type="component" value="Chromosome"/>
</dbReference>
<dbReference type="InterPro" id="IPR016181">
    <property type="entry name" value="Acyl_CoA_acyltransferase"/>
</dbReference>
<dbReference type="HOGENOM" id="CLU_013985_3_2_0"/>
<evidence type="ECO:0000313" key="3">
    <source>
        <dbReference type="Proteomes" id="UP000007030"/>
    </source>
</evidence>
<name>F2NNX1_MARHT</name>
<dbReference type="SUPFAM" id="SSF55729">
    <property type="entry name" value="Acyl-CoA N-acyltransferases (Nat)"/>
    <property type="match status" value="1"/>
</dbReference>
<gene>
    <name evidence="2" type="ordered locus">Marky_0812</name>
</gene>
<dbReference type="eggNOG" id="COG1670">
    <property type="taxonomic scope" value="Bacteria"/>
</dbReference>
<sequence length="189" mass="21832">MAAQVMPEDWPHWGRVVLKPFAVGLTDEEWRRFYECFRDPEIAAWNGNRPLRMPLWLFKRVVLGELKRGDRLGFGILDEHGEWIGTIELYDMTVREATLGIIIGAKDRWGHGYGTEAVRALLAYAFERLGLERVRLKTFRHNLRARRAFEKAGFRLVRFEPLPGGKEDAHMEVSREEWDAALGSGGHQS</sequence>
<evidence type="ECO:0000313" key="2">
    <source>
        <dbReference type="EMBL" id="AEB11559.1"/>
    </source>
</evidence>
<dbReference type="AlphaFoldDB" id="F2NNX1"/>
<feature type="domain" description="N-acetyltransferase" evidence="1">
    <location>
        <begin position="1"/>
        <end position="176"/>
    </location>
</feature>
<dbReference type="EMBL" id="CP002630">
    <property type="protein sequence ID" value="AEB11559.1"/>
    <property type="molecule type" value="Genomic_DNA"/>
</dbReference>
<dbReference type="STRING" id="869210.Marky_0812"/>
<keyword evidence="3" id="KW-1185">Reference proteome</keyword>
<dbReference type="GO" id="GO:0016747">
    <property type="term" value="F:acyltransferase activity, transferring groups other than amino-acyl groups"/>
    <property type="evidence" value="ECO:0007669"/>
    <property type="project" value="InterPro"/>
</dbReference>
<dbReference type="PANTHER" id="PTHR43415:SF3">
    <property type="entry name" value="GNAT-FAMILY ACETYLTRANSFERASE"/>
    <property type="match status" value="1"/>
</dbReference>
<dbReference type="Gene3D" id="3.40.630.30">
    <property type="match status" value="1"/>
</dbReference>
<dbReference type="KEGG" id="mhd:Marky_0812"/>
<proteinExistence type="predicted"/>
<dbReference type="PANTHER" id="PTHR43415">
    <property type="entry name" value="SPERMIDINE N(1)-ACETYLTRANSFERASE"/>
    <property type="match status" value="1"/>
</dbReference>
<evidence type="ECO:0000259" key="1">
    <source>
        <dbReference type="PROSITE" id="PS51186"/>
    </source>
</evidence>
<dbReference type="Pfam" id="PF13302">
    <property type="entry name" value="Acetyltransf_3"/>
    <property type="match status" value="1"/>
</dbReference>